<dbReference type="InterPro" id="IPR017938">
    <property type="entry name" value="Riboflavin_synthase-like_b-brl"/>
</dbReference>
<dbReference type="PANTHER" id="PTHR47354:SF1">
    <property type="entry name" value="CARNITINE MONOOXYGENASE REDUCTASE SUBUNIT"/>
    <property type="match status" value="1"/>
</dbReference>
<dbReference type="GO" id="GO:0046872">
    <property type="term" value="F:metal ion binding"/>
    <property type="evidence" value="ECO:0007669"/>
    <property type="project" value="UniProtKB-KW"/>
</dbReference>
<keyword evidence="6" id="KW-0411">Iron-sulfur</keyword>
<feature type="domain" description="2Fe-2S ferredoxin-type" evidence="7">
    <location>
        <begin position="231"/>
        <end position="318"/>
    </location>
</feature>
<keyword evidence="4" id="KW-0560">Oxidoreductase</keyword>
<dbReference type="InterPro" id="IPR039261">
    <property type="entry name" value="FNR_nucleotide-bd"/>
</dbReference>
<dbReference type="InterPro" id="IPR017927">
    <property type="entry name" value="FAD-bd_FR_type"/>
</dbReference>
<keyword evidence="5" id="KW-0408">Iron</keyword>
<evidence type="ECO:0000259" key="8">
    <source>
        <dbReference type="PROSITE" id="PS51384"/>
    </source>
</evidence>
<dbReference type="InterPro" id="IPR036010">
    <property type="entry name" value="2Fe-2S_ferredoxin-like_sf"/>
</dbReference>
<keyword evidence="3" id="KW-0479">Metal-binding</keyword>
<dbReference type="PROSITE" id="PS51085">
    <property type="entry name" value="2FE2S_FER_2"/>
    <property type="match status" value="1"/>
</dbReference>
<dbReference type="GO" id="GO:0051537">
    <property type="term" value="F:2 iron, 2 sulfur cluster binding"/>
    <property type="evidence" value="ECO:0007669"/>
    <property type="project" value="UniProtKB-KW"/>
</dbReference>
<keyword evidence="1" id="KW-0285">Flavoprotein</keyword>
<comment type="caution">
    <text evidence="9">The sequence shown here is derived from an EMBL/GenBank/DDBJ whole genome shotgun (WGS) entry which is preliminary data.</text>
</comment>
<reference evidence="9 10" key="1">
    <citation type="submission" date="2018-08" db="EMBL/GenBank/DDBJ databases">
        <title>Comamonas testosteroni strain SWCO2.</title>
        <authorList>
            <person name="Jiang N."/>
            <person name="Zhang X.Z."/>
        </authorList>
    </citation>
    <scope>NUCLEOTIDE SEQUENCE [LARGE SCALE GENOMIC DNA]</scope>
    <source>
        <strain evidence="9 10">SWCO2</strain>
    </source>
</reference>
<evidence type="ECO:0000313" key="9">
    <source>
        <dbReference type="EMBL" id="RGE47119.1"/>
    </source>
</evidence>
<dbReference type="AlphaFoldDB" id="A0A373FUM9"/>
<evidence type="ECO:0000256" key="2">
    <source>
        <dbReference type="ARBA" id="ARBA00022714"/>
    </source>
</evidence>
<dbReference type="InterPro" id="IPR050415">
    <property type="entry name" value="MRET"/>
</dbReference>
<dbReference type="SUPFAM" id="SSF52343">
    <property type="entry name" value="Ferredoxin reductase-like, C-terminal NADP-linked domain"/>
    <property type="match status" value="1"/>
</dbReference>
<name>A0A373FUM9_COMTE</name>
<dbReference type="EMBL" id="QURR01000001">
    <property type="protein sequence ID" value="RGE47119.1"/>
    <property type="molecule type" value="Genomic_DNA"/>
</dbReference>
<evidence type="ECO:0000259" key="7">
    <source>
        <dbReference type="PROSITE" id="PS51085"/>
    </source>
</evidence>
<dbReference type="Pfam" id="PF22290">
    <property type="entry name" value="DmmA-like_N"/>
    <property type="match status" value="1"/>
</dbReference>
<dbReference type="CDD" id="cd00207">
    <property type="entry name" value="fer2"/>
    <property type="match status" value="1"/>
</dbReference>
<evidence type="ECO:0000256" key="1">
    <source>
        <dbReference type="ARBA" id="ARBA00022630"/>
    </source>
</evidence>
<dbReference type="PANTHER" id="PTHR47354">
    <property type="entry name" value="NADH OXIDOREDUCTASE HCR"/>
    <property type="match status" value="1"/>
</dbReference>
<dbReference type="PRINTS" id="PR00409">
    <property type="entry name" value="PHDIOXRDTASE"/>
</dbReference>
<dbReference type="Proteomes" id="UP000261948">
    <property type="component" value="Unassembled WGS sequence"/>
</dbReference>
<dbReference type="SUPFAM" id="SSF63380">
    <property type="entry name" value="Riboflavin synthase domain-like"/>
    <property type="match status" value="1"/>
</dbReference>
<dbReference type="Gene3D" id="2.40.30.10">
    <property type="entry name" value="Translation factors"/>
    <property type="match status" value="1"/>
</dbReference>
<evidence type="ECO:0000256" key="6">
    <source>
        <dbReference type="ARBA" id="ARBA00023014"/>
    </source>
</evidence>
<sequence length="318" mass="34042">MQVIVAGLTHEAQDVVGLELRDIHGAELPAFTSGSHIDVFLPNGICRQYSLANNPAERHRYVIGVGLAAKSRGGSSYVHQQLKAGDKIEISAPRSLFGLGDGAAEHCFIAGGIGITPIMSMIRHCEATGQPWRLLYCVRSRSRAAFAWTLAGFGGRAQLFVDEEAAGGRPELLQWLAATPAGSHVYCCGPEGLMNAVEAATQAQGMPKNAVHFERFAPPEAAAAQNAANKGEFTVVLHRSGERITVGAEQSLLEALECAGQSLPFSCREGMCRSCEIPLVSGEADHRDYVLSDEERAAHQCILPCVSRAHSKELVLDL</sequence>
<dbReference type="SUPFAM" id="SSF54292">
    <property type="entry name" value="2Fe-2S ferredoxin-like"/>
    <property type="match status" value="1"/>
</dbReference>
<evidence type="ECO:0000256" key="4">
    <source>
        <dbReference type="ARBA" id="ARBA00023002"/>
    </source>
</evidence>
<evidence type="ECO:0000313" key="10">
    <source>
        <dbReference type="Proteomes" id="UP000261948"/>
    </source>
</evidence>
<keyword evidence="2" id="KW-0001">2Fe-2S</keyword>
<dbReference type="OrthoDB" id="370747at2"/>
<dbReference type="Gene3D" id="3.10.20.30">
    <property type="match status" value="1"/>
</dbReference>
<organism evidence="9 10">
    <name type="scientific">Comamonas testosteroni</name>
    <name type="common">Pseudomonas testosteroni</name>
    <dbReference type="NCBI Taxonomy" id="285"/>
    <lineage>
        <taxon>Bacteria</taxon>
        <taxon>Pseudomonadati</taxon>
        <taxon>Pseudomonadota</taxon>
        <taxon>Betaproteobacteria</taxon>
        <taxon>Burkholderiales</taxon>
        <taxon>Comamonadaceae</taxon>
        <taxon>Comamonas</taxon>
    </lineage>
</organism>
<dbReference type="GO" id="GO:0016491">
    <property type="term" value="F:oxidoreductase activity"/>
    <property type="evidence" value="ECO:0007669"/>
    <property type="project" value="UniProtKB-KW"/>
</dbReference>
<dbReference type="Gene3D" id="3.40.50.80">
    <property type="entry name" value="Nucleotide-binding domain of ferredoxin-NADP reductase (FNR) module"/>
    <property type="match status" value="1"/>
</dbReference>
<accession>A0A373FUM9</accession>
<keyword evidence="10" id="KW-1185">Reference proteome</keyword>
<feature type="domain" description="FAD-binding FR-type" evidence="8">
    <location>
        <begin position="1"/>
        <end position="100"/>
    </location>
</feature>
<evidence type="ECO:0000256" key="5">
    <source>
        <dbReference type="ARBA" id="ARBA00023004"/>
    </source>
</evidence>
<protein>
    <submittedName>
        <fullName evidence="9">Oxidoreductase</fullName>
    </submittedName>
</protein>
<gene>
    <name evidence="9" type="ORF">DZC30_01665</name>
</gene>
<proteinExistence type="predicted"/>
<dbReference type="CDD" id="cd06185">
    <property type="entry name" value="PDR_like"/>
    <property type="match status" value="1"/>
</dbReference>
<dbReference type="InterPro" id="IPR001041">
    <property type="entry name" value="2Fe-2S_ferredoxin-type"/>
</dbReference>
<dbReference type="Pfam" id="PF00111">
    <property type="entry name" value="Fer2"/>
    <property type="match status" value="1"/>
</dbReference>
<dbReference type="PROSITE" id="PS51384">
    <property type="entry name" value="FAD_FR"/>
    <property type="match status" value="1"/>
</dbReference>
<dbReference type="InterPro" id="IPR054582">
    <property type="entry name" value="DmmA-like_N"/>
</dbReference>
<dbReference type="InterPro" id="IPR012675">
    <property type="entry name" value="Beta-grasp_dom_sf"/>
</dbReference>
<evidence type="ECO:0000256" key="3">
    <source>
        <dbReference type="ARBA" id="ARBA00022723"/>
    </source>
</evidence>